<dbReference type="Proteomes" id="UP000295416">
    <property type="component" value="Unassembled WGS sequence"/>
</dbReference>
<gene>
    <name evidence="2" type="ORF">EV207_1622</name>
</gene>
<evidence type="ECO:0000313" key="3">
    <source>
        <dbReference type="Proteomes" id="UP000295416"/>
    </source>
</evidence>
<dbReference type="RefSeq" id="WP_132748353.1">
    <property type="nucleotide sequence ID" value="NZ_SLXK01000062.1"/>
</dbReference>
<dbReference type="PANTHER" id="PTHR43433">
    <property type="entry name" value="HYDROLASE, ALPHA/BETA FOLD FAMILY PROTEIN"/>
    <property type="match status" value="1"/>
</dbReference>
<name>A0A4R2NE56_9BACL</name>
<dbReference type="InterPro" id="IPR050471">
    <property type="entry name" value="AB_hydrolase"/>
</dbReference>
<sequence length="282" mass="31240">MNETLLTLRDSRRLSYAVYGDPNGVPVLLFHGTPGSRFDGKLVDEERLRGIRLVVPERPGYGLSDSKDNRLLMDCIKDVAHLAEHLELDNFFVIGISGGSPYALACAEKMADQVIGVAVICGLGPLDYPGAMEGFSQEDQMVMKGDESALLKKKRIIEAIHAQPEAILESLDKHTEFDSLLITPRLSKVFLYSMKEATRSSEGIISDSLIQAKPWNVSFEQITSPVYFWHGDHDKLVNIRHAKHLSKKIPNTQLNIIEGAGHFGATITGLNSALDHFKNRSD</sequence>
<accession>A0A4R2NE56</accession>
<dbReference type="InterPro" id="IPR000073">
    <property type="entry name" value="AB_hydrolase_1"/>
</dbReference>
<dbReference type="Gene3D" id="3.40.50.1820">
    <property type="entry name" value="alpha/beta hydrolase"/>
    <property type="match status" value="1"/>
</dbReference>
<dbReference type="PANTHER" id="PTHR43433:SF10">
    <property type="entry name" value="AB HYDROLASE-1 DOMAIN-CONTAINING PROTEIN"/>
    <property type="match status" value="1"/>
</dbReference>
<evidence type="ECO:0000313" key="2">
    <source>
        <dbReference type="EMBL" id="TCP19497.1"/>
    </source>
</evidence>
<evidence type="ECO:0000259" key="1">
    <source>
        <dbReference type="Pfam" id="PF00561"/>
    </source>
</evidence>
<dbReference type="InterPro" id="IPR029058">
    <property type="entry name" value="AB_hydrolase_fold"/>
</dbReference>
<feature type="domain" description="AB hydrolase-1" evidence="1">
    <location>
        <begin position="26"/>
        <end position="263"/>
    </location>
</feature>
<protein>
    <submittedName>
        <fullName evidence="2">Pimeloyl-ACP methyl ester carboxylesterase</fullName>
    </submittedName>
</protein>
<keyword evidence="3" id="KW-1185">Reference proteome</keyword>
<proteinExistence type="predicted"/>
<dbReference type="Pfam" id="PF00561">
    <property type="entry name" value="Abhydrolase_1"/>
    <property type="match status" value="1"/>
</dbReference>
<dbReference type="SUPFAM" id="SSF53474">
    <property type="entry name" value="alpha/beta-Hydrolases"/>
    <property type="match status" value="1"/>
</dbReference>
<dbReference type="EMBL" id="SLXK01000062">
    <property type="protein sequence ID" value="TCP19497.1"/>
    <property type="molecule type" value="Genomic_DNA"/>
</dbReference>
<comment type="caution">
    <text evidence="2">The sequence shown here is derived from an EMBL/GenBank/DDBJ whole genome shotgun (WGS) entry which is preliminary data.</text>
</comment>
<dbReference type="OrthoDB" id="9773293at2"/>
<organism evidence="2 3">
    <name type="scientific">Scopulibacillus darangshiensis</name>
    <dbReference type="NCBI Taxonomy" id="442528"/>
    <lineage>
        <taxon>Bacteria</taxon>
        <taxon>Bacillati</taxon>
        <taxon>Bacillota</taxon>
        <taxon>Bacilli</taxon>
        <taxon>Bacillales</taxon>
        <taxon>Sporolactobacillaceae</taxon>
        <taxon>Scopulibacillus</taxon>
    </lineage>
</organism>
<dbReference type="AlphaFoldDB" id="A0A4R2NE56"/>
<reference evidence="2 3" key="1">
    <citation type="submission" date="2019-03" db="EMBL/GenBank/DDBJ databases">
        <title>Genomic Encyclopedia of Type Strains, Phase IV (KMG-IV): sequencing the most valuable type-strain genomes for metagenomic binning, comparative biology and taxonomic classification.</title>
        <authorList>
            <person name="Goeker M."/>
        </authorList>
    </citation>
    <scope>NUCLEOTIDE SEQUENCE [LARGE SCALE GENOMIC DNA]</scope>
    <source>
        <strain evidence="2 3">DSM 19377</strain>
    </source>
</reference>